<gene>
    <name evidence="2" type="ORF">E0F26_06390</name>
</gene>
<keyword evidence="1" id="KW-0812">Transmembrane</keyword>
<dbReference type="InterPro" id="IPR004509">
    <property type="entry name" value="Competence_ComEA_HhH"/>
</dbReference>
<dbReference type="PANTHER" id="PTHR21180:SF32">
    <property type="entry name" value="ENDONUCLEASE_EXONUCLEASE_PHOSPHATASE FAMILY DOMAIN-CONTAINING PROTEIN 1"/>
    <property type="match status" value="1"/>
</dbReference>
<evidence type="ECO:0000256" key="1">
    <source>
        <dbReference type="SAM" id="Phobius"/>
    </source>
</evidence>
<sequence>MVSNTIYSNSSSSLAASHGSLARHVFGIFLTAVLTFFVVDSVGAAETVNINTADISTLAAELVGVGPQLARRIVEFRERYGDFETVEALKDVQGIGEALLARNVDKIALQ</sequence>
<evidence type="ECO:0000313" key="3">
    <source>
        <dbReference type="Proteomes" id="UP001317963"/>
    </source>
</evidence>
<dbReference type="SUPFAM" id="SSF47781">
    <property type="entry name" value="RuvA domain 2-like"/>
    <property type="match status" value="1"/>
</dbReference>
<dbReference type="PANTHER" id="PTHR21180">
    <property type="entry name" value="ENDONUCLEASE/EXONUCLEASE/PHOSPHATASE FAMILY DOMAIN-CONTAINING PROTEIN 1"/>
    <property type="match status" value="1"/>
</dbReference>
<keyword evidence="3" id="KW-1185">Reference proteome</keyword>
<dbReference type="Pfam" id="PF12836">
    <property type="entry name" value="HHH_3"/>
    <property type="match status" value="1"/>
</dbReference>
<keyword evidence="1" id="KW-1133">Transmembrane helix</keyword>
<dbReference type="Proteomes" id="UP001317963">
    <property type="component" value="Chromosome"/>
</dbReference>
<dbReference type="NCBIfam" id="TIGR00426">
    <property type="entry name" value="competence protein ComEA helix-hairpin-helix repeat region"/>
    <property type="match status" value="1"/>
</dbReference>
<protein>
    <submittedName>
        <fullName evidence="2">Competence protein ComEA</fullName>
    </submittedName>
</protein>
<keyword evidence="1" id="KW-0472">Membrane</keyword>
<organism evidence="2 3">
    <name type="scientific">Candidatus Paraluminiphilus aquimaris</name>
    <dbReference type="NCBI Taxonomy" id="2518994"/>
    <lineage>
        <taxon>Bacteria</taxon>
        <taxon>Pseudomonadati</taxon>
        <taxon>Pseudomonadota</taxon>
        <taxon>Gammaproteobacteria</taxon>
        <taxon>Cellvibrionales</taxon>
        <taxon>Halieaceae</taxon>
        <taxon>Candidatus Paraluminiphilus</taxon>
    </lineage>
</organism>
<dbReference type="InterPro" id="IPR010994">
    <property type="entry name" value="RuvA_2-like"/>
</dbReference>
<reference evidence="2 3" key="1">
    <citation type="submission" date="2019-02" db="EMBL/GenBank/DDBJ databases">
        <title>Halieaceae_genomes.</title>
        <authorList>
            <person name="Li S.-H."/>
        </authorList>
    </citation>
    <scope>NUCLEOTIDE SEQUENCE [LARGE SCALE GENOMIC DNA]</scope>
    <source>
        <strain evidence="2 3">JH123</strain>
    </source>
</reference>
<evidence type="ECO:0000313" key="2">
    <source>
        <dbReference type="EMBL" id="UZP74390.1"/>
    </source>
</evidence>
<accession>A0ABY6Q794</accession>
<proteinExistence type="predicted"/>
<dbReference type="InterPro" id="IPR051675">
    <property type="entry name" value="Endo/Exo/Phosphatase_dom_1"/>
</dbReference>
<dbReference type="Gene3D" id="1.10.150.320">
    <property type="entry name" value="Photosystem II 12 kDa extrinsic protein"/>
    <property type="match status" value="1"/>
</dbReference>
<name>A0ABY6Q794_9GAMM</name>
<dbReference type="RefSeq" id="WP_279240836.1">
    <property type="nucleotide sequence ID" value="NZ_CP036501.1"/>
</dbReference>
<feature type="transmembrane region" description="Helical" evidence="1">
    <location>
        <begin position="21"/>
        <end position="39"/>
    </location>
</feature>
<dbReference type="EMBL" id="CP036501">
    <property type="protein sequence ID" value="UZP74390.1"/>
    <property type="molecule type" value="Genomic_DNA"/>
</dbReference>